<dbReference type="Gene3D" id="1.25.40.10">
    <property type="entry name" value="Tetratricopeptide repeat domain"/>
    <property type="match status" value="1"/>
</dbReference>
<reference evidence="2 3" key="1">
    <citation type="submission" date="2007-08" db="EMBL/GenBank/DDBJ databases">
        <title>Complete sequence of Roseiflexus castenholzii DSM 13941.</title>
        <authorList>
            <consortium name="US DOE Joint Genome Institute"/>
            <person name="Copeland A."/>
            <person name="Lucas S."/>
            <person name="Lapidus A."/>
            <person name="Barry K."/>
            <person name="Glavina del Rio T."/>
            <person name="Dalin E."/>
            <person name="Tice H."/>
            <person name="Pitluck S."/>
            <person name="Thompson L.S."/>
            <person name="Brettin T."/>
            <person name="Bruce D."/>
            <person name="Detter J.C."/>
            <person name="Han C."/>
            <person name="Tapia R."/>
            <person name="Schmutz J."/>
            <person name="Larimer F."/>
            <person name="Land M."/>
            <person name="Hauser L."/>
            <person name="Kyrpides N."/>
            <person name="Mikhailova N."/>
            <person name="Bryant D.A."/>
            <person name="Hanada S."/>
            <person name="Tsukatani Y."/>
            <person name="Richardson P."/>
        </authorList>
    </citation>
    <scope>NUCLEOTIDE SEQUENCE [LARGE SCALE GENOMIC DNA]</scope>
    <source>
        <strain evidence="3">DSM 13941 / HLO8</strain>
    </source>
</reference>
<dbReference type="Proteomes" id="UP000000263">
    <property type="component" value="Chromosome"/>
</dbReference>
<keyword evidence="3" id="KW-1185">Reference proteome</keyword>
<keyword evidence="1" id="KW-1133">Transmembrane helix</keyword>
<dbReference type="EMBL" id="CP000804">
    <property type="protein sequence ID" value="ABU59917.1"/>
    <property type="molecule type" value="Genomic_DNA"/>
</dbReference>
<feature type="transmembrane region" description="Helical" evidence="1">
    <location>
        <begin position="203"/>
        <end position="224"/>
    </location>
</feature>
<dbReference type="STRING" id="383372.Rcas_3881"/>
<dbReference type="SUPFAM" id="SSF48452">
    <property type="entry name" value="TPR-like"/>
    <property type="match status" value="1"/>
</dbReference>
<dbReference type="KEGG" id="rca:Rcas_3881"/>
<dbReference type="eggNOG" id="COG3063">
    <property type="taxonomic scope" value="Bacteria"/>
</dbReference>
<sequence>MTESTATEVQQLITEGRAAALAGDTFTARARFRRATELDSENVDAWIGLSSVAPILAEKREYLRRALAIDPMNAEATASLAYVEKLLADGLQIAPSHRRQERQASGDASPLLSAPEPPAVEVAYCYIHPDRETGLRCVQCNRPICGSCAQMTPVGQLCPECRKARRPPHYQADLSHMLIGGVTGFFAALIGSVLVVVLGGVPFLGLFLAMMAGPLTGALTARIVEQLTRKRGKAMQASTVIGLALGALPLVGFGVIALLNGAFLQLLLIGLWVTLLIVTAVARLR</sequence>
<organism evidence="2 3">
    <name type="scientific">Roseiflexus castenholzii (strain DSM 13941 / HLO8)</name>
    <dbReference type="NCBI Taxonomy" id="383372"/>
    <lineage>
        <taxon>Bacteria</taxon>
        <taxon>Bacillati</taxon>
        <taxon>Chloroflexota</taxon>
        <taxon>Chloroflexia</taxon>
        <taxon>Chloroflexales</taxon>
        <taxon>Roseiflexineae</taxon>
        <taxon>Roseiflexaceae</taxon>
        <taxon>Roseiflexus</taxon>
    </lineage>
</organism>
<keyword evidence="1" id="KW-0812">Transmembrane</keyword>
<evidence type="ECO:0000313" key="3">
    <source>
        <dbReference type="Proteomes" id="UP000000263"/>
    </source>
</evidence>
<proteinExistence type="predicted"/>
<protein>
    <submittedName>
        <fullName evidence="2">Uncharacterized protein</fullName>
    </submittedName>
</protein>
<evidence type="ECO:0000313" key="2">
    <source>
        <dbReference type="EMBL" id="ABU59917.1"/>
    </source>
</evidence>
<keyword evidence="1" id="KW-0472">Membrane</keyword>
<dbReference type="OrthoDB" id="9807874at2"/>
<name>A7NQS1_ROSCS</name>
<feature type="transmembrane region" description="Helical" evidence="1">
    <location>
        <begin position="262"/>
        <end position="282"/>
    </location>
</feature>
<gene>
    <name evidence="2" type="ordered locus">Rcas_3881</name>
</gene>
<dbReference type="AlphaFoldDB" id="A7NQS1"/>
<feature type="transmembrane region" description="Helical" evidence="1">
    <location>
        <begin position="236"/>
        <end position="256"/>
    </location>
</feature>
<dbReference type="HOGENOM" id="CLU_969374_0_0_0"/>
<evidence type="ECO:0000256" key="1">
    <source>
        <dbReference type="SAM" id="Phobius"/>
    </source>
</evidence>
<feature type="transmembrane region" description="Helical" evidence="1">
    <location>
        <begin position="174"/>
        <end position="197"/>
    </location>
</feature>
<accession>A7NQS1</accession>
<dbReference type="InterPro" id="IPR011990">
    <property type="entry name" value="TPR-like_helical_dom_sf"/>
</dbReference>